<feature type="transmembrane region" description="Helical" evidence="8">
    <location>
        <begin position="863"/>
        <end position="882"/>
    </location>
</feature>
<keyword evidence="7 8" id="KW-0472">Membrane</keyword>
<feature type="domain" description="ABC transmembrane type-1" evidence="10">
    <location>
        <begin position="786"/>
        <end position="1065"/>
    </location>
</feature>
<evidence type="ECO:0000256" key="6">
    <source>
        <dbReference type="ARBA" id="ARBA00022989"/>
    </source>
</evidence>
<feature type="transmembrane region" description="Helical" evidence="8">
    <location>
        <begin position="925"/>
        <end position="945"/>
    </location>
</feature>
<dbReference type="PANTHER" id="PTHR24223">
    <property type="entry name" value="ATP-BINDING CASSETTE SUB-FAMILY C"/>
    <property type="match status" value="1"/>
</dbReference>
<keyword evidence="2" id="KW-0813">Transport</keyword>
<evidence type="ECO:0000313" key="12">
    <source>
        <dbReference type="Proteomes" id="UP000275385"/>
    </source>
</evidence>
<evidence type="ECO:0000259" key="10">
    <source>
        <dbReference type="PROSITE" id="PS50929"/>
    </source>
</evidence>
<feature type="domain" description="ABC transporter" evidence="9">
    <location>
        <begin position="557"/>
        <end position="791"/>
    </location>
</feature>
<keyword evidence="5" id="KW-0067">ATP-binding</keyword>
<dbReference type="InterPro" id="IPR044726">
    <property type="entry name" value="ABCC_6TM_D2"/>
</dbReference>
<proteinExistence type="predicted"/>
<dbReference type="GO" id="GO:0016020">
    <property type="term" value="C:membrane"/>
    <property type="evidence" value="ECO:0007669"/>
    <property type="project" value="UniProtKB-SubCell"/>
</dbReference>
<feature type="transmembrane region" description="Helical" evidence="8">
    <location>
        <begin position="94"/>
        <end position="115"/>
    </location>
</feature>
<name>A0A420Y637_9PEZI</name>
<feature type="transmembrane region" description="Helical" evidence="8">
    <location>
        <begin position="782"/>
        <end position="804"/>
    </location>
</feature>
<dbReference type="InterPro" id="IPR050173">
    <property type="entry name" value="ABC_transporter_C-like"/>
</dbReference>
<keyword evidence="12" id="KW-1185">Reference proteome</keyword>
<dbReference type="Gene3D" id="1.20.1560.10">
    <property type="entry name" value="ABC transporter type 1, transmembrane domain"/>
    <property type="match status" value="2"/>
</dbReference>
<dbReference type="Pfam" id="PF00005">
    <property type="entry name" value="ABC_tran"/>
    <property type="match status" value="2"/>
</dbReference>
<feature type="domain" description="ABC transmembrane type-1" evidence="10">
    <location>
        <begin position="339"/>
        <end position="503"/>
    </location>
</feature>
<dbReference type="FunFam" id="1.20.1560.10:FF:000066">
    <property type="entry name" value="ABC multidrug transporter (Eurofung)"/>
    <property type="match status" value="1"/>
</dbReference>
<reference evidence="11 12" key="1">
    <citation type="submission" date="2018-08" db="EMBL/GenBank/DDBJ databases">
        <title>Draft genome of the lignicolous fungus Coniochaeta pulveracea.</title>
        <authorList>
            <person name="Borstlap C.J."/>
            <person name="De Witt R.N."/>
            <person name="Botha A."/>
            <person name="Volschenk H."/>
        </authorList>
    </citation>
    <scope>NUCLEOTIDE SEQUENCE [LARGE SCALE GENOMIC DNA]</scope>
    <source>
        <strain evidence="11 12">CAB683</strain>
    </source>
</reference>
<dbReference type="STRING" id="177199.A0A420Y637"/>
<feature type="domain" description="ABC transporter" evidence="9">
    <location>
        <begin position="1102"/>
        <end position="1369"/>
    </location>
</feature>
<dbReference type="InterPro" id="IPR017871">
    <property type="entry name" value="ABC_transporter-like_CS"/>
</dbReference>
<accession>A0A420Y637</accession>
<comment type="caution">
    <text evidence="11">The sequence shown here is derived from an EMBL/GenBank/DDBJ whole genome shotgun (WGS) entry which is preliminary data.</text>
</comment>
<dbReference type="InterPro" id="IPR036640">
    <property type="entry name" value="ABC1_TM_sf"/>
</dbReference>
<keyword evidence="3 8" id="KW-0812">Transmembrane</keyword>
<dbReference type="CDD" id="cd18580">
    <property type="entry name" value="ABC_6TM_ABCC_D2"/>
    <property type="match status" value="1"/>
</dbReference>
<evidence type="ECO:0000256" key="4">
    <source>
        <dbReference type="ARBA" id="ARBA00022741"/>
    </source>
</evidence>
<dbReference type="OrthoDB" id="6500128at2759"/>
<organism evidence="11 12">
    <name type="scientific">Coniochaeta pulveracea</name>
    <dbReference type="NCBI Taxonomy" id="177199"/>
    <lineage>
        <taxon>Eukaryota</taxon>
        <taxon>Fungi</taxon>
        <taxon>Dikarya</taxon>
        <taxon>Ascomycota</taxon>
        <taxon>Pezizomycotina</taxon>
        <taxon>Sordariomycetes</taxon>
        <taxon>Sordariomycetidae</taxon>
        <taxon>Coniochaetales</taxon>
        <taxon>Coniochaetaceae</taxon>
        <taxon>Coniochaeta</taxon>
    </lineage>
</organism>
<evidence type="ECO:0000256" key="2">
    <source>
        <dbReference type="ARBA" id="ARBA00022448"/>
    </source>
</evidence>
<comment type="subcellular location">
    <subcellularLocation>
        <location evidence="1">Membrane</location>
        <topology evidence="1">Multi-pass membrane protein</topology>
    </subcellularLocation>
</comment>
<keyword evidence="4" id="KW-0547">Nucleotide-binding</keyword>
<dbReference type="Proteomes" id="UP000275385">
    <property type="component" value="Unassembled WGS sequence"/>
</dbReference>
<evidence type="ECO:0000256" key="3">
    <source>
        <dbReference type="ARBA" id="ARBA00022692"/>
    </source>
</evidence>
<dbReference type="SUPFAM" id="SSF52540">
    <property type="entry name" value="P-loop containing nucleoside triphosphate hydrolases"/>
    <property type="match status" value="2"/>
</dbReference>
<dbReference type="GO" id="GO:0016887">
    <property type="term" value="F:ATP hydrolysis activity"/>
    <property type="evidence" value="ECO:0007669"/>
    <property type="project" value="InterPro"/>
</dbReference>
<dbReference type="GO" id="GO:0140359">
    <property type="term" value="F:ABC-type transporter activity"/>
    <property type="evidence" value="ECO:0007669"/>
    <property type="project" value="InterPro"/>
</dbReference>
<keyword evidence="6 8" id="KW-1133">Transmembrane helix</keyword>
<evidence type="ECO:0000256" key="5">
    <source>
        <dbReference type="ARBA" id="ARBA00022840"/>
    </source>
</evidence>
<dbReference type="InterPro" id="IPR003439">
    <property type="entry name" value="ABC_transporter-like_ATP-bd"/>
</dbReference>
<gene>
    <name evidence="11" type="ORF">DL546_006292</name>
</gene>
<dbReference type="PROSITE" id="PS50929">
    <property type="entry name" value="ABC_TM1F"/>
    <property type="match status" value="2"/>
</dbReference>
<evidence type="ECO:0000256" key="1">
    <source>
        <dbReference type="ARBA" id="ARBA00004141"/>
    </source>
</evidence>
<dbReference type="EMBL" id="QVQW01000046">
    <property type="protein sequence ID" value="RKU43210.1"/>
    <property type="molecule type" value="Genomic_DNA"/>
</dbReference>
<dbReference type="InterPro" id="IPR003593">
    <property type="entry name" value="AAA+_ATPase"/>
</dbReference>
<dbReference type="InterPro" id="IPR011527">
    <property type="entry name" value="ABC1_TM_dom"/>
</dbReference>
<protein>
    <recommendedName>
        <fullName evidence="13">P-loop containing nucleoside triphosphate hydrolase protein</fullName>
    </recommendedName>
</protein>
<evidence type="ECO:0000259" key="9">
    <source>
        <dbReference type="PROSITE" id="PS50893"/>
    </source>
</evidence>
<dbReference type="InterPro" id="IPR027417">
    <property type="entry name" value="P-loop_NTPase"/>
</dbReference>
<dbReference type="GO" id="GO:0005524">
    <property type="term" value="F:ATP binding"/>
    <property type="evidence" value="ECO:0007669"/>
    <property type="project" value="UniProtKB-KW"/>
</dbReference>
<dbReference type="PANTHER" id="PTHR24223:SF345">
    <property type="entry name" value="ABC MULTIDRUG TRANSPORTER (EUROFUNG)"/>
    <property type="match status" value="1"/>
</dbReference>
<feature type="transmembrane region" description="Helical" evidence="8">
    <location>
        <begin position="70"/>
        <end position="87"/>
    </location>
</feature>
<dbReference type="Gene3D" id="3.40.50.300">
    <property type="entry name" value="P-loop containing nucleotide triphosphate hydrolases"/>
    <property type="match status" value="2"/>
</dbReference>
<dbReference type="PROSITE" id="PS50893">
    <property type="entry name" value="ABC_TRANSPORTER_2"/>
    <property type="match status" value="2"/>
</dbReference>
<dbReference type="Pfam" id="PF00664">
    <property type="entry name" value="ABC_membrane"/>
    <property type="match status" value="1"/>
</dbReference>
<feature type="transmembrane region" description="Helical" evidence="8">
    <location>
        <begin position="44"/>
        <end position="64"/>
    </location>
</feature>
<evidence type="ECO:0000313" key="11">
    <source>
        <dbReference type="EMBL" id="RKU43210.1"/>
    </source>
</evidence>
<dbReference type="SUPFAM" id="SSF90123">
    <property type="entry name" value="ABC transporter transmembrane region"/>
    <property type="match status" value="2"/>
</dbReference>
<dbReference type="PROSITE" id="PS00211">
    <property type="entry name" value="ABC_TRANSPORTER_1"/>
    <property type="match status" value="2"/>
</dbReference>
<feature type="transmembrane region" description="Helical" evidence="8">
    <location>
        <begin position="365"/>
        <end position="384"/>
    </location>
</feature>
<feature type="transmembrane region" description="Helical" evidence="8">
    <location>
        <begin position="824"/>
        <end position="851"/>
    </location>
</feature>
<evidence type="ECO:0008006" key="13">
    <source>
        <dbReference type="Google" id="ProtNLM"/>
    </source>
</evidence>
<evidence type="ECO:0000256" key="7">
    <source>
        <dbReference type="ARBA" id="ARBA00023136"/>
    </source>
</evidence>
<feature type="transmembrane region" description="Helical" evidence="8">
    <location>
        <begin position="1000"/>
        <end position="1026"/>
    </location>
</feature>
<evidence type="ECO:0000256" key="8">
    <source>
        <dbReference type="SAM" id="Phobius"/>
    </source>
</evidence>
<sequence>MSSRATVPQTVSASTCYNDDITIGPVVTGCRDDFDFTIAFEDTFLCLVPSACFLVLALFRVIYLQPSSSTLLWSVYVALELSLLALTSKTTTRLGLGAAVLSLLDGVAFLILSILEHARSPRSSTLLSSYLSLSLLFDTVRTRTSWLSSPNSDSTAVFTAAIGCKLCILFLEAQSKTRWLPHSQARSRESISGLFSLGSFSWLNKLIATGYKKIMTPEDLFPLDQHLSAERHAGVKSRRPRLLWALASTMRWRLLRPVLPRIALTGFAFSQPFMINSLLDYLQRDSESAPRHFGYGFHRRGCIDLHWHGREHGLPLVLSATFLGKSAGMLDRFGVYGLTEFHECWANIVEVGIASWLLYRQLGTAFVAPLVVVLLCAIGSFVVGRRTGNTRDIWMRTIQSRVGRTPEALAAIVSIKQSGLIRQVAAAIQIWRGEELRAAQHFRLMVTYATIAGFAPLLLSPAATFVATGRTLTTQSVFTSLAYIQLLCNPLTHLFQVIPQIFAALTCLERIDRLLEFGTTQHEHAEALHRGGLTDFVPFDTSVENTGVCESLDPGSVVVEGCEFGWHTHTAVLHDVNSVMPPGKLTMVIGAVGSGKSTMLRGLLGELPLCKESVKMGKTSVAHCDQEPFIMSGSIRGNIVNHLPLDQPFYEEALLATALMEDIATFPRGDITEVGSNGSSLSGGQRQRLCLARALYARTNLVILDDGLSGLDPRTEDHTKHALNAPLSFLEESRNISPSTSPSKATSEVREITTTETSMNHNVRSSRQTGDVAIYKDHFARFGMPSVVLFVLTGLVFAFLYNFGTVWMELWSASIQRGEHRKPFYLGICVSIQVLALLLMGVYVSFFGIYMAVRASRKIHNDLLKTVMAAPLSFFTSVRVGILTNYFSQDVSAVDNTLSHALSNTVLTALTALAQAAVIATATPYVLIGFPVLFAIILVVSRVYLRTSCQLRLLEAEAKAPVYTHAMETLKGRSTIRAFGWVPEYIRRHNTLLDESQRPLYLLAVLQHWLTFVLNMTVAVLAIGITTLATQLHTNAGFTGVGLVSLMSFGEMMSNVVRLYTQLETSTGSLARLKLFGEKVPDETHGDAPTEVDVRWPSTGGVTLRGVSAAYGSFDPDALGGFSADTTKETPSVALRDVSLSFRPGEKMAICGRTGSGKTTLLLLLNRLIDPTAGDVIIDDRGLSSVSRETARSRIITLPQHPFFFPEGTTVRENLEYGPSDVDGARVSKRVVDEVCKLALQMVGLWDLCSSKGGLDAEFQPNALSQGQKQLMSLARAIYRVKTRAGPQTGGLLLLDEFNLAVDADTDKMMQDIIRHHFATYTVICVVHKLESVMDYDQVVVMSHGEVVEIGVPRDLAAKHESKFSAMIHSTA</sequence>
<dbReference type="SMART" id="SM00382">
    <property type="entry name" value="AAA"/>
    <property type="match status" value="2"/>
</dbReference>